<sequence>MLLEDDEMSAKMIVDIIHGSFHDLKLTVSTDIEEARWKFRQQNPQILILDINLPDGLSFDWLAELYQQGFDGHIVFTTAYADYAIQAFKFSALDFILKPFMPEELIAALHKGLKALDDRKTRMQLETFFYNYKQERILDKKIILKTLEEIQVVFVKDILAIEADNTYSKFHLKEGASVFVSQPLKEFDKQLSAVGFLRVHQSYLVNMSAVKSFKKKSNLLVLEDKLDIPVALSKRGLVIDYLNNLSWK</sequence>
<evidence type="ECO:0000259" key="3">
    <source>
        <dbReference type="PROSITE" id="PS50930"/>
    </source>
</evidence>
<dbReference type="SMART" id="SM00448">
    <property type="entry name" value="REC"/>
    <property type="match status" value="1"/>
</dbReference>
<proteinExistence type="predicted"/>
<dbReference type="PATRIC" id="fig|743722.3.peg.704"/>
<dbReference type="GO" id="GO:0000156">
    <property type="term" value="F:phosphorelay response regulator activity"/>
    <property type="evidence" value="ECO:0007669"/>
    <property type="project" value="InterPro"/>
</dbReference>
<accession>F4C943</accession>
<dbReference type="AlphaFoldDB" id="F4C943"/>
<dbReference type="InterPro" id="IPR007492">
    <property type="entry name" value="LytTR_DNA-bd_dom"/>
</dbReference>
<dbReference type="PROSITE" id="PS50110">
    <property type="entry name" value="RESPONSE_REGULATORY"/>
    <property type="match status" value="1"/>
</dbReference>
<dbReference type="Pfam" id="PF04397">
    <property type="entry name" value="LytTR"/>
    <property type="match status" value="1"/>
</dbReference>
<feature type="modified residue" description="4-aspartylphosphate" evidence="1">
    <location>
        <position position="50"/>
    </location>
</feature>
<name>F4C943_SPHS2</name>
<organism evidence="4">
    <name type="scientific">Sphingobacterium sp. (strain 21)</name>
    <dbReference type="NCBI Taxonomy" id="743722"/>
    <lineage>
        <taxon>Bacteria</taxon>
        <taxon>Pseudomonadati</taxon>
        <taxon>Bacteroidota</taxon>
        <taxon>Sphingobacteriia</taxon>
        <taxon>Sphingobacteriales</taxon>
        <taxon>Sphingobacteriaceae</taxon>
        <taxon>Sphingobacterium</taxon>
    </lineage>
</organism>
<dbReference type="InterPro" id="IPR001789">
    <property type="entry name" value="Sig_transdc_resp-reg_receiver"/>
</dbReference>
<evidence type="ECO:0000256" key="1">
    <source>
        <dbReference type="PROSITE-ProRule" id="PRU00169"/>
    </source>
</evidence>
<dbReference type="KEGG" id="shg:Sph21_0653"/>
<dbReference type="PANTHER" id="PTHR37299:SF1">
    <property type="entry name" value="STAGE 0 SPORULATION PROTEIN A HOMOLOG"/>
    <property type="match status" value="1"/>
</dbReference>
<gene>
    <name evidence="4" type="ordered locus">Sph21_0653</name>
</gene>
<dbReference type="InterPro" id="IPR011006">
    <property type="entry name" value="CheY-like_superfamily"/>
</dbReference>
<evidence type="ECO:0000313" key="4">
    <source>
        <dbReference type="EMBL" id="ADZ77232.1"/>
    </source>
</evidence>
<dbReference type="HOGENOM" id="CLU_000445_14_1_10"/>
<dbReference type="EMBL" id="CP002584">
    <property type="protein sequence ID" value="ADZ77232.1"/>
    <property type="molecule type" value="Genomic_DNA"/>
</dbReference>
<dbReference type="eggNOG" id="COG3279">
    <property type="taxonomic scope" value="Bacteria"/>
</dbReference>
<dbReference type="Gene3D" id="2.40.50.1020">
    <property type="entry name" value="LytTr DNA-binding domain"/>
    <property type="match status" value="1"/>
</dbReference>
<dbReference type="PROSITE" id="PS50930">
    <property type="entry name" value="HTH_LYTTR"/>
    <property type="match status" value="1"/>
</dbReference>
<dbReference type="InterPro" id="IPR046947">
    <property type="entry name" value="LytR-like"/>
</dbReference>
<dbReference type="GO" id="GO:0003677">
    <property type="term" value="F:DNA binding"/>
    <property type="evidence" value="ECO:0007669"/>
    <property type="project" value="InterPro"/>
</dbReference>
<dbReference type="SMART" id="SM00850">
    <property type="entry name" value="LytTR"/>
    <property type="match status" value="1"/>
</dbReference>
<keyword evidence="1" id="KW-0597">Phosphoprotein</keyword>
<dbReference type="PANTHER" id="PTHR37299">
    <property type="entry name" value="TRANSCRIPTIONAL REGULATOR-RELATED"/>
    <property type="match status" value="1"/>
</dbReference>
<protein>
    <submittedName>
        <fullName evidence="4">Two component transcriptional regulator, LytTR family</fullName>
    </submittedName>
</protein>
<feature type="domain" description="HTH LytTR-type" evidence="3">
    <location>
        <begin position="142"/>
        <end position="235"/>
    </location>
</feature>
<evidence type="ECO:0000259" key="2">
    <source>
        <dbReference type="PROSITE" id="PS50110"/>
    </source>
</evidence>
<dbReference type="SUPFAM" id="SSF52172">
    <property type="entry name" value="CheY-like"/>
    <property type="match status" value="1"/>
</dbReference>
<feature type="domain" description="Response regulatory" evidence="2">
    <location>
        <begin position="1"/>
        <end position="113"/>
    </location>
</feature>
<dbReference type="Pfam" id="PF00072">
    <property type="entry name" value="Response_reg"/>
    <property type="match status" value="1"/>
</dbReference>
<reference evidence="4" key="1">
    <citation type="submission" date="2011-03" db="EMBL/GenBank/DDBJ databases">
        <title>Complete sequence of Sphingobacterium sp. 21.</title>
        <authorList>
            <consortium name="US DOE Joint Genome Institute"/>
            <person name="Lucas S."/>
            <person name="Copeland A."/>
            <person name="Lapidus A."/>
            <person name="Cheng J.-F."/>
            <person name="Goodwin L."/>
            <person name="Pitluck S."/>
            <person name="Davenport K."/>
            <person name="Detter J.C."/>
            <person name="Han C."/>
            <person name="Tapia R."/>
            <person name="Land M."/>
            <person name="Hauser L."/>
            <person name="Kyrpides N."/>
            <person name="Ivanova N."/>
            <person name="Ovchinnikova G."/>
            <person name="Pagani I."/>
            <person name="Siebers A.K."/>
            <person name="Allgaier M."/>
            <person name="Thelen M.P."/>
            <person name="Hugenholtz P."/>
            <person name="Woyke T."/>
        </authorList>
    </citation>
    <scope>NUCLEOTIDE SEQUENCE</scope>
    <source>
        <strain evidence="4">21</strain>
    </source>
</reference>
<dbReference type="Gene3D" id="3.40.50.2300">
    <property type="match status" value="1"/>
</dbReference>
<dbReference type="STRING" id="743722.Sph21_0653"/>